<accession>A0AAN7RS89</accession>
<reference evidence="2 3" key="1">
    <citation type="journal article" date="2023" name="J. Hered.">
        <title>Chromosome-level genome of the wood stork (Mycteria americana) provides insight into avian chromosome evolution.</title>
        <authorList>
            <person name="Flamio R. Jr."/>
            <person name="Ramstad K.M."/>
        </authorList>
    </citation>
    <scope>NUCLEOTIDE SEQUENCE [LARGE SCALE GENOMIC DNA]</scope>
    <source>
        <strain evidence="2">JAX WOST 10</strain>
    </source>
</reference>
<comment type="caution">
    <text evidence="2">The sequence shown here is derived from an EMBL/GenBank/DDBJ whole genome shotgun (WGS) entry which is preliminary data.</text>
</comment>
<feature type="compositionally biased region" description="Basic and acidic residues" evidence="1">
    <location>
        <begin position="131"/>
        <end position="148"/>
    </location>
</feature>
<keyword evidence="3" id="KW-1185">Reference proteome</keyword>
<gene>
    <name evidence="2" type="ORF">QYF61_017573</name>
</gene>
<organism evidence="2 3">
    <name type="scientific">Mycteria americana</name>
    <name type="common">Wood stork</name>
    <dbReference type="NCBI Taxonomy" id="33587"/>
    <lineage>
        <taxon>Eukaryota</taxon>
        <taxon>Metazoa</taxon>
        <taxon>Chordata</taxon>
        <taxon>Craniata</taxon>
        <taxon>Vertebrata</taxon>
        <taxon>Euteleostomi</taxon>
        <taxon>Archelosauria</taxon>
        <taxon>Archosauria</taxon>
        <taxon>Dinosauria</taxon>
        <taxon>Saurischia</taxon>
        <taxon>Theropoda</taxon>
        <taxon>Coelurosauria</taxon>
        <taxon>Aves</taxon>
        <taxon>Neognathae</taxon>
        <taxon>Neoaves</taxon>
        <taxon>Aequornithes</taxon>
        <taxon>Ciconiiformes</taxon>
        <taxon>Ciconiidae</taxon>
        <taxon>Mycteria</taxon>
    </lineage>
</organism>
<feature type="non-terminal residue" evidence="2">
    <location>
        <position position="373"/>
    </location>
</feature>
<dbReference type="Proteomes" id="UP001333110">
    <property type="component" value="Unassembled WGS sequence"/>
</dbReference>
<sequence>MWCLGTWFSGGLGSARLTVGLDDLKGLFQSKQFYDSMIPKTVVCFQAQHRYLARTPKGSGLPMKGHKILMGQMTVPNEYTSASMSTLNRILTRNLTIFHHPVSTRAEQGTVALAFIDGMAALERDPALNRNCREGQPPAKDHFKDPGRRRTSKARKHLMALEAWDMLTHCILRLEEWGLQREKLVHKVPVGREVKAPAEVTGDRLTKRSSTGAAAAPLRSPAGSRAPGASYSREPGERGDTLPSTAMLGHSSQSHYRPEEGFESQHRVLWPRHLRCGQGEHKMGQAEVLPPARRRDDDPPGHASGPVPLTFASQKHRLMKLDLATCCVLRSDCPHSCGHQELLRALGGGQERSALGRSELLLTKSRVCCTEME</sequence>
<feature type="region of interest" description="Disordered" evidence="1">
    <location>
        <begin position="199"/>
        <end position="262"/>
    </location>
</feature>
<feature type="region of interest" description="Disordered" evidence="1">
    <location>
        <begin position="131"/>
        <end position="152"/>
    </location>
</feature>
<feature type="region of interest" description="Disordered" evidence="1">
    <location>
        <begin position="281"/>
        <end position="307"/>
    </location>
</feature>
<protein>
    <submittedName>
        <fullName evidence="2">Uncharacterized protein</fullName>
    </submittedName>
</protein>
<proteinExistence type="predicted"/>
<evidence type="ECO:0000313" key="2">
    <source>
        <dbReference type="EMBL" id="KAK4815132.1"/>
    </source>
</evidence>
<evidence type="ECO:0000256" key="1">
    <source>
        <dbReference type="SAM" id="MobiDB-lite"/>
    </source>
</evidence>
<dbReference type="EMBL" id="JAUNZN010000010">
    <property type="protein sequence ID" value="KAK4815132.1"/>
    <property type="molecule type" value="Genomic_DNA"/>
</dbReference>
<evidence type="ECO:0000313" key="3">
    <source>
        <dbReference type="Proteomes" id="UP001333110"/>
    </source>
</evidence>
<dbReference type="AlphaFoldDB" id="A0AAN7RS89"/>
<name>A0AAN7RS89_MYCAM</name>